<feature type="transmembrane region" description="Helical" evidence="9">
    <location>
        <begin position="135"/>
        <end position="154"/>
    </location>
</feature>
<protein>
    <recommendedName>
        <fullName evidence="12">Aluminum-activated malate transporter</fullName>
    </recommendedName>
</protein>
<keyword evidence="6" id="KW-0406">Ion transport</keyword>
<evidence type="ECO:0000256" key="2">
    <source>
        <dbReference type="ARBA" id="ARBA00007079"/>
    </source>
</evidence>
<comment type="subcellular location">
    <subcellularLocation>
        <location evidence="1">Membrane</location>
        <topology evidence="1">Multi-pass membrane protein</topology>
    </subcellularLocation>
</comment>
<evidence type="ECO:0000256" key="5">
    <source>
        <dbReference type="ARBA" id="ARBA00022989"/>
    </source>
</evidence>
<evidence type="ECO:0000256" key="1">
    <source>
        <dbReference type="ARBA" id="ARBA00004141"/>
    </source>
</evidence>
<dbReference type="PANTHER" id="PTHR31086">
    <property type="entry name" value="ALUMINUM-ACTIVATED MALATE TRANSPORTER 10"/>
    <property type="match status" value="1"/>
</dbReference>
<keyword evidence="7 9" id="KW-0472">Membrane</keyword>
<dbReference type="Pfam" id="PF11744">
    <property type="entry name" value="ALMT"/>
    <property type="match status" value="4"/>
</dbReference>
<dbReference type="AlphaFoldDB" id="A0A2H5QDW3"/>
<feature type="transmembrane region" description="Helical" evidence="9">
    <location>
        <begin position="534"/>
        <end position="554"/>
    </location>
</feature>
<gene>
    <name evidence="10" type="ORF">CUMW_220530</name>
</gene>
<dbReference type="GO" id="GO:0015743">
    <property type="term" value="P:malate transport"/>
    <property type="evidence" value="ECO:0007669"/>
    <property type="project" value="InterPro"/>
</dbReference>
<evidence type="ECO:0000313" key="11">
    <source>
        <dbReference type="Proteomes" id="UP000236630"/>
    </source>
</evidence>
<evidence type="ECO:0000313" key="10">
    <source>
        <dbReference type="EMBL" id="GAY62782.1"/>
    </source>
</evidence>
<feature type="transmembrane region" description="Helical" evidence="9">
    <location>
        <begin position="77"/>
        <end position="97"/>
    </location>
</feature>
<sequence>MEMASQPIDNRKEGIISRAWHCLKSLPGKSMSKLIELAKKTKKLGQDDPRRIIHSLKVGLAITLVSLFYYFEPLYDGFGVSAMWAVLTVVVVFEFSVGGTLSRGLNRGLATFLAAGLGFGAHHLANLSGKLGEPILLGLFVFLLASTVTFVRFFPRMKARYDYGLLIFILTFCLISVSGYRDDEVWHMAHMRVSTILIGGFTAVCVCILIFPVWAGTDLHNLVANNIDKLANFLEGFGPLYFQIPQDGEMDMTFLEGYKCVLNSKQTEESLANFAGWEPGHGQFRFRHPWKQYLKIGSLTRNCAYRIEALNGYLNTETKIPEEIRGKMQDACINMSSEAVKALKELAFSIQTMTKPCSANSHITKSKIAAKNLKSLLSAIDTDNKEGMIFHFRGSIKSLPGKLMAKLVEFAKKTKRLGREDPRRIIHSFKVGLAIALVSLFYYFEPLYKGFGISAMWAVLTVVVVFEFSVGGTLSRGLNRGLATFLASALGFGAHHLASVPGEEGEPILLGLFVFLLAAAVSFLRFFPEMKARYDYGLMIFILTFSLISVSAYHDDEVMRIAYERVITILIGIFTALFVCIFICPVWAGDDLHSLVANNIDKLANFFEAFVPLYLKISQEGEPEMTFLEGYKCVLNSKQTEESLANFAGWEPGHGKFRFRHPWKKYLKIGSLTRDCAYRIESLNGYLILNTETQIPEEIRGKMQDACINMSSEAVKALKELAFSIKTMTKPCSADSHITKSKIAAKNLKSLLSTSLCKETEISEVMQAITVVSLLVDVVACTKKIAESVQELASFAKFKSEKPKQAPLRTSSKIKMKTRFFRACQFLKAMLEKSNKLGKDDPRRIVHLLKVGLALTLVSLIYCLKPLFDLLAIDFILIQYSSTLIDSFSTTTVTFIRFCPSLRARYDYGMTIFMMTFSMISLPGYRDDEILRMAHDRLLTIIIVELLPLFVFVFALFGLERIFTTLLLTILKCTISAVTLIQNFSGFGGEYFKLSEHQKSNEDKSFLQEYKSANLAKWEPVHGRFKFRHPWKRYLKVGTLARECGYKIQALNCCLNFDIQTSLEIRSKIRKMCMEISEESGKALLEIASSTKKMTQAKSANPHTAKAKDAMEKLNSHLKTNLWKEAFLLEIILVAKLLIEMVECTEKIAQAVHELALAGSFRDWGCFGVARRATIALPSKNSLLMWHNIIEKIFYFIIKI</sequence>
<feature type="transmembrane region" description="Helical" evidence="9">
    <location>
        <begin position="425"/>
        <end position="444"/>
    </location>
</feature>
<feature type="non-terminal residue" evidence="10">
    <location>
        <position position="1200"/>
    </location>
</feature>
<evidence type="ECO:0000256" key="6">
    <source>
        <dbReference type="ARBA" id="ARBA00023065"/>
    </source>
</evidence>
<feature type="transmembrane region" description="Helical" evidence="9">
    <location>
        <begin position="482"/>
        <end position="502"/>
    </location>
</feature>
<feature type="transmembrane region" description="Helical" evidence="9">
    <location>
        <begin position="52"/>
        <end position="71"/>
    </location>
</feature>
<evidence type="ECO:0000256" key="4">
    <source>
        <dbReference type="ARBA" id="ARBA00022692"/>
    </source>
</evidence>
<feature type="transmembrane region" description="Helical" evidence="9">
    <location>
        <begin position="161"/>
        <end position="181"/>
    </location>
</feature>
<keyword evidence="5 9" id="KW-1133">Transmembrane helix</keyword>
<feature type="transmembrane region" description="Helical" evidence="9">
    <location>
        <begin position="566"/>
        <end position="588"/>
    </location>
</feature>
<reference evidence="10 11" key="1">
    <citation type="journal article" date="2017" name="Front. Genet.">
        <title>Draft sequencing of the heterozygous diploid genome of Satsuma (Citrus unshiu Marc.) using a hybrid assembly approach.</title>
        <authorList>
            <person name="Shimizu T."/>
            <person name="Tanizawa Y."/>
            <person name="Mochizuki T."/>
            <person name="Nagasaki H."/>
            <person name="Yoshioka T."/>
            <person name="Toyoda A."/>
            <person name="Fujiyama A."/>
            <person name="Kaminuma E."/>
            <person name="Nakamura Y."/>
        </authorList>
    </citation>
    <scope>NUCLEOTIDE SEQUENCE [LARGE SCALE GENOMIC DNA]</scope>
    <source>
        <strain evidence="11">cv. Miyagawa wase</strain>
    </source>
</reference>
<keyword evidence="3" id="KW-0813">Transport</keyword>
<evidence type="ECO:0008006" key="12">
    <source>
        <dbReference type="Google" id="ProtNLM"/>
    </source>
</evidence>
<accession>A0A2H5QDW3</accession>
<evidence type="ECO:0000256" key="9">
    <source>
        <dbReference type="SAM" id="Phobius"/>
    </source>
</evidence>
<feature type="transmembrane region" description="Helical" evidence="9">
    <location>
        <begin position="908"/>
        <end position="926"/>
    </location>
</feature>
<comment type="caution">
    <text evidence="10">The sequence shown here is derived from an EMBL/GenBank/DDBJ whole genome shotgun (WGS) entry which is preliminary data.</text>
</comment>
<feature type="transmembrane region" description="Helical" evidence="9">
    <location>
        <begin position="109"/>
        <end position="129"/>
    </location>
</feature>
<feature type="transmembrane region" description="Helical" evidence="9">
    <location>
        <begin position="845"/>
        <end position="864"/>
    </location>
</feature>
<evidence type="ECO:0000256" key="3">
    <source>
        <dbReference type="ARBA" id="ARBA00022448"/>
    </source>
</evidence>
<dbReference type="EMBL" id="BDQV01000321">
    <property type="protein sequence ID" value="GAY62782.1"/>
    <property type="molecule type" value="Genomic_DNA"/>
</dbReference>
<dbReference type="Proteomes" id="UP000236630">
    <property type="component" value="Unassembled WGS sequence"/>
</dbReference>
<comment type="similarity">
    <text evidence="2">Belongs to the aromatic acid exporter (TC 2.A.85) family.</text>
</comment>
<evidence type="ECO:0000256" key="8">
    <source>
        <dbReference type="ARBA" id="ARBA00023303"/>
    </source>
</evidence>
<organism evidence="10 11">
    <name type="scientific">Citrus unshiu</name>
    <name type="common">Satsuma mandarin</name>
    <name type="synonym">Citrus nobilis var. unshiu</name>
    <dbReference type="NCBI Taxonomy" id="55188"/>
    <lineage>
        <taxon>Eukaryota</taxon>
        <taxon>Viridiplantae</taxon>
        <taxon>Streptophyta</taxon>
        <taxon>Embryophyta</taxon>
        <taxon>Tracheophyta</taxon>
        <taxon>Spermatophyta</taxon>
        <taxon>Magnoliopsida</taxon>
        <taxon>eudicotyledons</taxon>
        <taxon>Gunneridae</taxon>
        <taxon>Pentapetalae</taxon>
        <taxon>rosids</taxon>
        <taxon>malvids</taxon>
        <taxon>Sapindales</taxon>
        <taxon>Rutaceae</taxon>
        <taxon>Aurantioideae</taxon>
        <taxon>Citrus</taxon>
    </lineage>
</organism>
<proteinExistence type="inferred from homology"/>
<feature type="transmembrane region" description="Helical" evidence="9">
    <location>
        <begin position="450"/>
        <end position="470"/>
    </location>
</feature>
<evidence type="ECO:0000256" key="7">
    <source>
        <dbReference type="ARBA" id="ARBA00023136"/>
    </source>
</evidence>
<dbReference type="GO" id="GO:0034220">
    <property type="term" value="P:monoatomic ion transmembrane transport"/>
    <property type="evidence" value="ECO:0007669"/>
    <property type="project" value="UniProtKB-KW"/>
</dbReference>
<keyword evidence="4 9" id="KW-0812">Transmembrane</keyword>
<feature type="transmembrane region" description="Helical" evidence="9">
    <location>
        <begin position="938"/>
        <end position="959"/>
    </location>
</feature>
<name>A0A2H5QDW3_CITUN</name>
<dbReference type="InterPro" id="IPR020966">
    <property type="entry name" value="ALMT"/>
</dbReference>
<keyword evidence="8" id="KW-0407">Ion channel</keyword>
<dbReference type="GO" id="GO:0016020">
    <property type="term" value="C:membrane"/>
    <property type="evidence" value="ECO:0007669"/>
    <property type="project" value="UniProtKB-SubCell"/>
</dbReference>
<feature type="transmembrane region" description="Helical" evidence="9">
    <location>
        <begin position="193"/>
        <end position="215"/>
    </location>
</feature>
<feature type="transmembrane region" description="Helical" evidence="9">
    <location>
        <begin position="508"/>
        <end position="527"/>
    </location>
</feature>
<keyword evidence="11" id="KW-1185">Reference proteome</keyword>